<gene>
    <name evidence="1" type="ORF">BV25DRAFT_1954338</name>
</gene>
<proteinExistence type="predicted"/>
<keyword evidence="2" id="KW-1185">Reference proteome</keyword>
<dbReference type="EMBL" id="MU277493">
    <property type="protein sequence ID" value="KAI0054345.1"/>
    <property type="molecule type" value="Genomic_DNA"/>
</dbReference>
<organism evidence="1 2">
    <name type="scientific">Artomyces pyxidatus</name>
    <dbReference type="NCBI Taxonomy" id="48021"/>
    <lineage>
        <taxon>Eukaryota</taxon>
        <taxon>Fungi</taxon>
        <taxon>Dikarya</taxon>
        <taxon>Basidiomycota</taxon>
        <taxon>Agaricomycotina</taxon>
        <taxon>Agaricomycetes</taxon>
        <taxon>Russulales</taxon>
        <taxon>Auriscalpiaceae</taxon>
        <taxon>Artomyces</taxon>
    </lineage>
</organism>
<comment type="caution">
    <text evidence="1">The sequence shown here is derived from an EMBL/GenBank/DDBJ whole genome shotgun (WGS) entry which is preliminary data.</text>
</comment>
<name>A0ACB8SEG3_9AGAM</name>
<protein>
    <submittedName>
        <fullName evidence="1">Uncharacterized protein</fullName>
    </submittedName>
</protein>
<reference evidence="1" key="2">
    <citation type="journal article" date="2022" name="New Phytol.">
        <title>Evolutionary transition to the ectomycorrhizal habit in the genomes of a hyperdiverse lineage of mushroom-forming fungi.</title>
        <authorList>
            <person name="Looney B."/>
            <person name="Miyauchi S."/>
            <person name="Morin E."/>
            <person name="Drula E."/>
            <person name="Courty P.E."/>
            <person name="Kohler A."/>
            <person name="Kuo A."/>
            <person name="LaButti K."/>
            <person name="Pangilinan J."/>
            <person name="Lipzen A."/>
            <person name="Riley R."/>
            <person name="Andreopoulos W."/>
            <person name="He G."/>
            <person name="Johnson J."/>
            <person name="Nolan M."/>
            <person name="Tritt A."/>
            <person name="Barry K.W."/>
            <person name="Grigoriev I.V."/>
            <person name="Nagy L.G."/>
            <person name="Hibbett D."/>
            <person name="Henrissat B."/>
            <person name="Matheny P.B."/>
            <person name="Labbe J."/>
            <person name="Martin F.M."/>
        </authorList>
    </citation>
    <scope>NUCLEOTIDE SEQUENCE</scope>
    <source>
        <strain evidence="1">HHB10654</strain>
    </source>
</reference>
<sequence>MSKIPPRTPTRATTHASPRVSSVSPVSPSLSPRFSTCDDPALIPQGYSTRYTDLVQPQLDFMRKHLGEIPSLDYQNDAMVLKGYPTVEGNKLPVEHFPEFFKLHQHEFGILCLCSFLPQTRCLSISGSLFSPAITIRTAADTLNAYEHATVLQEYQNFHLPPAFPPPIDQGMRLPPPPSLKLGPRDVSPPAVAGVSRQSRIKYSPTPYPRSRKRTYAAMHPPGRPRPGRFNVPTDLSCSTPQSSSSSTDVEDSLFDDSSPYSMTGASSTGPMQPFSSPNVFAAASSPPFPWGAQQPKPPAYDSTTAPANNAMQSIFAKGPEFDDVFRGYVNQIVYNQPSPVHLAPPPVPTNTPDFNCLAVTPAAPNPFIHGVASSSTSVLGPEQQLLELHRESRALTFSPPEIHDSIQPMLNAHAARISPAALVGASTQDLFLQKLDSPDGISPQEMLKHTAVCPCDHAWRTLRAFMVHRIHCQHPFPAAGTQNHYSWLFPDAFLGLGRVRVGSVVLAKVELPSWYMLIVTVFLALLDSLVLINTLFEVFGLEWELNVEPATLKDFEATVRPLAFMDIHVDTYSNNLSWCIVGRGMFALREINQMEREMCSYLEWQLNVDPATLRDFEATVRCVDNFSLAQGHTHPSP</sequence>
<evidence type="ECO:0000313" key="2">
    <source>
        <dbReference type="Proteomes" id="UP000814140"/>
    </source>
</evidence>
<reference evidence="1" key="1">
    <citation type="submission" date="2021-03" db="EMBL/GenBank/DDBJ databases">
        <authorList>
            <consortium name="DOE Joint Genome Institute"/>
            <person name="Ahrendt S."/>
            <person name="Looney B.P."/>
            <person name="Miyauchi S."/>
            <person name="Morin E."/>
            <person name="Drula E."/>
            <person name="Courty P.E."/>
            <person name="Chicoki N."/>
            <person name="Fauchery L."/>
            <person name="Kohler A."/>
            <person name="Kuo A."/>
            <person name="Labutti K."/>
            <person name="Pangilinan J."/>
            <person name="Lipzen A."/>
            <person name="Riley R."/>
            <person name="Andreopoulos W."/>
            <person name="He G."/>
            <person name="Johnson J."/>
            <person name="Barry K.W."/>
            <person name="Grigoriev I.V."/>
            <person name="Nagy L."/>
            <person name="Hibbett D."/>
            <person name="Henrissat B."/>
            <person name="Matheny P.B."/>
            <person name="Labbe J."/>
            <person name="Martin F."/>
        </authorList>
    </citation>
    <scope>NUCLEOTIDE SEQUENCE</scope>
    <source>
        <strain evidence="1">HHB10654</strain>
    </source>
</reference>
<accession>A0ACB8SEG3</accession>
<feature type="non-terminal residue" evidence="1">
    <location>
        <position position="638"/>
    </location>
</feature>
<dbReference type="Proteomes" id="UP000814140">
    <property type="component" value="Unassembled WGS sequence"/>
</dbReference>
<evidence type="ECO:0000313" key="1">
    <source>
        <dbReference type="EMBL" id="KAI0054345.1"/>
    </source>
</evidence>